<dbReference type="EMBL" id="PNRG01000005">
    <property type="protein sequence ID" value="PMR82040.1"/>
    <property type="molecule type" value="Genomic_DNA"/>
</dbReference>
<proteinExistence type="predicted"/>
<accession>A0A2N7UNL9</accession>
<evidence type="ECO:0000313" key="2">
    <source>
        <dbReference type="EMBL" id="PMR82040.1"/>
    </source>
</evidence>
<protein>
    <recommendedName>
        <fullName evidence="4">Molybdopterin-binding oxidoreductase</fullName>
    </recommendedName>
</protein>
<keyword evidence="3" id="KW-1185">Reference proteome</keyword>
<comment type="caution">
    <text evidence="2">The sequence shown here is derived from an EMBL/GenBank/DDBJ whole genome shotgun (WGS) entry which is preliminary data.</text>
</comment>
<organism evidence="2 3">
    <name type="scientific">Halomonas urumqiensis</name>
    <dbReference type="NCBI Taxonomy" id="1684789"/>
    <lineage>
        <taxon>Bacteria</taxon>
        <taxon>Pseudomonadati</taxon>
        <taxon>Pseudomonadota</taxon>
        <taxon>Gammaproteobacteria</taxon>
        <taxon>Oceanospirillales</taxon>
        <taxon>Halomonadaceae</taxon>
        <taxon>Halomonas</taxon>
    </lineage>
</organism>
<evidence type="ECO:0008006" key="4">
    <source>
        <dbReference type="Google" id="ProtNLM"/>
    </source>
</evidence>
<dbReference type="AlphaFoldDB" id="A0A2N7UNL9"/>
<feature type="chain" id="PRO_5014614280" description="Molybdopterin-binding oxidoreductase" evidence="1">
    <location>
        <begin position="21"/>
        <end position="155"/>
    </location>
</feature>
<keyword evidence="1" id="KW-0732">Signal</keyword>
<dbReference type="Proteomes" id="UP000235547">
    <property type="component" value="Unassembled WGS sequence"/>
</dbReference>
<name>A0A2N7UNL9_9GAMM</name>
<evidence type="ECO:0000256" key="1">
    <source>
        <dbReference type="SAM" id="SignalP"/>
    </source>
</evidence>
<gene>
    <name evidence="2" type="ORF">C1H70_02225</name>
</gene>
<evidence type="ECO:0000313" key="3">
    <source>
        <dbReference type="Proteomes" id="UP000235547"/>
    </source>
</evidence>
<reference evidence="2 3" key="1">
    <citation type="submission" date="2018-01" db="EMBL/GenBank/DDBJ databases">
        <title>Halomonas endophytica sp. nov., isolated from storage liquid in the stems of Populus euphratica.</title>
        <authorList>
            <person name="Chen C."/>
        </authorList>
    </citation>
    <scope>NUCLEOTIDE SEQUENCE [LARGE SCALE GENOMIC DNA]</scope>
    <source>
        <strain evidence="2 3">BZ-SZ-XJ27</strain>
    </source>
</reference>
<sequence length="155" mass="17654">MLVKLAVCLWLLLVGGQAQGQSWPESIAVEQDGQTTWVSMEALREQADVSFRFHDPYLGRQVDIRGHELDSWARDTFGDGVEALTLTAMDGFTVEFDELPGTNWVLVTHHDGKAIGLRDKGPLRLVERDYGERDIENLRLFNDWIWMIERIEGAP</sequence>
<feature type="signal peptide" evidence="1">
    <location>
        <begin position="1"/>
        <end position="20"/>
    </location>
</feature>